<dbReference type="GO" id="GO:0047661">
    <property type="term" value="F:amino-acid racemase activity"/>
    <property type="evidence" value="ECO:0007669"/>
    <property type="project" value="InterPro"/>
</dbReference>
<name>A0AA96RG81_9BACL</name>
<evidence type="ECO:0000313" key="2">
    <source>
        <dbReference type="Proteomes" id="UP001305702"/>
    </source>
</evidence>
<dbReference type="Pfam" id="PF01177">
    <property type="entry name" value="Asp_Glu_race"/>
    <property type="match status" value="1"/>
</dbReference>
<dbReference type="AlphaFoldDB" id="A0AA96RG81"/>
<dbReference type="KEGG" id="paun:MJA45_04155"/>
<evidence type="ECO:0000313" key="1">
    <source>
        <dbReference type="EMBL" id="WNQ12251.1"/>
    </source>
</evidence>
<dbReference type="Proteomes" id="UP001305702">
    <property type="component" value="Chromosome"/>
</dbReference>
<reference evidence="1 2" key="1">
    <citation type="submission" date="2022-02" db="EMBL/GenBank/DDBJ databases">
        <title>Paenibacillus sp. MBLB1776 Whole Genome Shotgun Sequencing.</title>
        <authorList>
            <person name="Hwang C.Y."/>
            <person name="Cho E.-S."/>
            <person name="Seo M.-J."/>
        </authorList>
    </citation>
    <scope>NUCLEOTIDE SEQUENCE [LARGE SCALE GENOMIC DNA]</scope>
    <source>
        <strain evidence="1 2">MBLB1776</strain>
    </source>
</reference>
<dbReference type="InterPro" id="IPR001920">
    <property type="entry name" value="Asp/Glu_race"/>
</dbReference>
<accession>A0AA96RG81</accession>
<gene>
    <name evidence="1" type="ORF">MJA45_04155</name>
</gene>
<dbReference type="InterPro" id="IPR015942">
    <property type="entry name" value="Asp/Glu/hydantoin_racemase"/>
</dbReference>
<proteinExistence type="predicted"/>
<dbReference type="RefSeq" id="WP_315606028.1">
    <property type="nucleotide sequence ID" value="NZ_CP130318.1"/>
</dbReference>
<dbReference type="EMBL" id="CP130318">
    <property type="protein sequence ID" value="WNQ12251.1"/>
    <property type="molecule type" value="Genomic_DNA"/>
</dbReference>
<sequence>MIGLIRVLTTSNEEVLEQHGKLISRLYGVPVISRCIPDQPLGIYNDETEAAAVPKIVELGQSLEAQGCRVLVISCAADPAIRELREKVAVPVIGAGSAASHLALAVGRKVGVMGITDGAPAVMQELLGDRLVTYLQPEEVTNTTDLMTPAGGEKAIAAARRLMEQGVEVIVFACTGFSTIGLADVLRQELNVLVIDAVEAEGLLASALYKQLERERAVV</sequence>
<keyword evidence="2" id="KW-1185">Reference proteome</keyword>
<organism evidence="1 2">
    <name type="scientific">Paenibacillus aurantius</name>
    <dbReference type="NCBI Taxonomy" id="2918900"/>
    <lineage>
        <taxon>Bacteria</taxon>
        <taxon>Bacillati</taxon>
        <taxon>Bacillota</taxon>
        <taxon>Bacilli</taxon>
        <taxon>Bacillales</taxon>
        <taxon>Paenibacillaceae</taxon>
        <taxon>Paenibacillus</taxon>
    </lineage>
</organism>
<protein>
    <submittedName>
        <fullName evidence="1">AroM family protein</fullName>
    </submittedName>
</protein>
<dbReference type="Gene3D" id="3.40.50.1860">
    <property type="match status" value="2"/>
</dbReference>